<dbReference type="PANTHER" id="PTHR21597:SF0">
    <property type="entry name" value="THO COMPLEX SUBUNIT 2"/>
    <property type="match status" value="1"/>
</dbReference>
<evidence type="ECO:0000259" key="7">
    <source>
        <dbReference type="Pfam" id="PF11732"/>
    </source>
</evidence>
<dbReference type="GO" id="GO:0006397">
    <property type="term" value="P:mRNA processing"/>
    <property type="evidence" value="ECO:0007669"/>
    <property type="project" value="InterPro"/>
</dbReference>
<feature type="domain" description="THO complex subunitTHOC2 C-terminal" evidence="6">
    <location>
        <begin position="858"/>
        <end position="1166"/>
    </location>
</feature>
<feature type="compositionally biased region" description="Polar residues" evidence="5">
    <location>
        <begin position="1354"/>
        <end position="1364"/>
    </location>
</feature>
<evidence type="ECO:0000313" key="10">
    <source>
        <dbReference type="Proteomes" id="UP000769157"/>
    </source>
</evidence>
<dbReference type="GO" id="GO:0000445">
    <property type="term" value="C:THO complex part of transcription export complex"/>
    <property type="evidence" value="ECO:0007669"/>
    <property type="project" value="TreeGrafter"/>
</dbReference>
<dbReference type="GO" id="GO:0006406">
    <property type="term" value="P:mRNA export from nucleus"/>
    <property type="evidence" value="ECO:0007669"/>
    <property type="project" value="InterPro"/>
</dbReference>
<feature type="domain" description="THO complex subunitTHOC2 N-terminal" evidence="7">
    <location>
        <begin position="577"/>
        <end position="651"/>
    </location>
</feature>
<feature type="compositionally biased region" description="Pro residues" evidence="5">
    <location>
        <begin position="1394"/>
        <end position="1407"/>
    </location>
</feature>
<evidence type="ECO:0000256" key="4">
    <source>
        <dbReference type="ARBA" id="ARBA00023242"/>
    </source>
</evidence>
<evidence type="ECO:0000256" key="3">
    <source>
        <dbReference type="ARBA" id="ARBA00019596"/>
    </source>
</evidence>
<dbReference type="InterPro" id="IPR021726">
    <property type="entry name" value="THO_THOC2_N"/>
</dbReference>
<comment type="caution">
    <text evidence="9">The sequence shown here is derived from an EMBL/GenBank/DDBJ whole genome shotgun (WGS) entry which is preliminary data.</text>
</comment>
<dbReference type="OrthoDB" id="29024at2759"/>
<gene>
    <name evidence="9" type="ORF">OGAPHI_006063</name>
</gene>
<feature type="compositionally biased region" description="Basic and acidic residues" evidence="5">
    <location>
        <begin position="1295"/>
        <end position="1306"/>
    </location>
</feature>
<dbReference type="InterPro" id="IPR040007">
    <property type="entry name" value="Tho2"/>
</dbReference>
<reference evidence="9" key="2">
    <citation type="submission" date="2021-01" db="EMBL/GenBank/DDBJ databases">
        <authorList>
            <person name="Schikora-Tamarit M.A."/>
        </authorList>
    </citation>
    <scope>NUCLEOTIDE SEQUENCE</scope>
    <source>
        <strain evidence="9">CBS6075</strain>
    </source>
</reference>
<dbReference type="InterPro" id="IPR032302">
    <property type="entry name" value="THOC2_N"/>
</dbReference>
<feature type="domain" description="THO complex subunit 2 N-terminal" evidence="8">
    <location>
        <begin position="443"/>
        <end position="575"/>
    </location>
</feature>
<evidence type="ECO:0000256" key="5">
    <source>
        <dbReference type="SAM" id="MobiDB-lite"/>
    </source>
</evidence>
<comment type="subcellular location">
    <subcellularLocation>
        <location evidence="1">Nucleus</location>
    </subcellularLocation>
</comment>
<feature type="compositionally biased region" description="Basic and acidic residues" evidence="5">
    <location>
        <begin position="1280"/>
        <end position="1289"/>
    </location>
</feature>
<dbReference type="Proteomes" id="UP000769157">
    <property type="component" value="Unassembled WGS sequence"/>
</dbReference>
<name>A0A9P8NYM9_9ASCO</name>
<dbReference type="Pfam" id="PF11262">
    <property type="entry name" value="Tho2"/>
    <property type="match status" value="1"/>
</dbReference>
<sequence length="1464" mass="167659">MTEETVNVAETSPFQYDWKYLDDTAISNWKQTVDTLTSQVVNKDVSPTEVFYEIVLCLNDFNTRISINNLITLANTIISTIPNVKERQELSIQFLIVFQASNPKPHLNAFIQSVRIDNQFKRQYLDYSILKTGLFPDYNKCYFNDARVNDYGVVTYSSLHESSEGYSKLAVELLDIFHQEDSLCKIGYYTRVIERLIGHFRLDLSRSALLMLSIFALNVDKNESLILEIIKKSIWVSKESSTLQSVVVSFLLDTDYKERVPVELKLIVLLIKEGLLEFHSIFNSLKPLEFESDANFVVVPRENQELEQLNTQHQQETKENAFKATASALALAAPLVLSDDEDEEMKDANKPMKAQDSTPIQKTIPVKEKTPYIAKIQFLKYILHYKMYNEAMFILVQYPFLPLIDEQICDSVNKLADEIVTPYYRQIGIKGIGETTEVTDFMLVSSFEDLVNFSNQFLCFTGTRIAQSALLFTKIIRILRHELQKGTDKQDVLQYFRKFVFPALAFANNMAVVNEAFSILSDFYPLQVRYNLYGEYQNVTVKTNDEIKQKHDIAEKKTKDILKRLSTENGGVQMRQLTRIAYCNPLAVTATFVNHIESYSSLSDLIVEASQFFGPFVWDALTFQLCNKLSSNRQAMQEDGLNYMQWIQNLSSFIGKLAKNRLHQFQLDPIITLIVKSLNNGQIDYIILVNELIASMSGVQQINNLTAKQVFLLNSESSLQKLVYMVIEDHRGDSRASSRKLLNCLTDLDVLGELFILLANLPDKIVDKSHAPLKILNRRCDELNSLIHTFTTLIDENLPTNVFVTKMVSLDMLIKQFRVRPVWAFQIWRRHLSRQLKANPGLIDELEADLCAVLSIDWDTMSASFYADFWQLSLYEICYEKISYSNELAEIKTKISTLNKKLVMSRKDKDFPKKELKRLERELSQLHSISAGVKNDGLTHEKNYQYKMEVLKSRKDQWFNDVTDEETISKSTSQILEHCLLPRLVHSPFDAVYSAEFLFLAHSLNAAGFSLVYLLNELFTASFMLPTFFTSTASETENFGIFYSQVLKQLNVWRSSEEVYNKTALGKEGDEEPSLTGLKPPGGDVLSHEEFRKTLFNWHKALQKQIIAALDSEQYTTRNNAIIFLKNLLGEFPVVEDHSELLTRKLSSIYATDTREDIKLASNALFVLTSSKKSGCMPIWEFYEMDPEEKEVLVKKREEKVAAERARLAELERIEREKREAERKEREKSNPTAKPYGLVGLQKREKKETKEPVKSDANEELEQKEAAKDPVLDTEDEDKMEGIDSEKSKPSTAEEPAKETSPEIKPEVGTNVDNEKNTEIRVEGESKETKQTSTEPETKSEAKEELVQDKSRTASKSPAPTGSSALLARLEEEKRLLLQRQVSNPTSSGSSPSSPLPPPPLPPPSNPPHRNFKNSRDYKQKDFSSHRKSASSRHNGADYNSDRPADRKRRYDGYSGPRNKRPHY</sequence>
<evidence type="ECO:0000259" key="8">
    <source>
        <dbReference type="Pfam" id="PF16134"/>
    </source>
</evidence>
<keyword evidence="4" id="KW-0539">Nucleus</keyword>
<feature type="compositionally biased region" description="Basic and acidic residues" evidence="5">
    <location>
        <begin position="1440"/>
        <end position="1452"/>
    </location>
</feature>
<dbReference type="RefSeq" id="XP_046058988.1">
    <property type="nucleotide sequence ID" value="XM_046207312.1"/>
</dbReference>
<dbReference type="PANTHER" id="PTHR21597">
    <property type="entry name" value="THO2 PROTEIN"/>
    <property type="match status" value="1"/>
</dbReference>
<feature type="compositionally biased region" description="Basic and acidic residues" evidence="5">
    <location>
        <begin position="1218"/>
        <end position="1229"/>
    </location>
</feature>
<organism evidence="9 10">
    <name type="scientific">Ogataea philodendri</name>
    <dbReference type="NCBI Taxonomy" id="1378263"/>
    <lineage>
        <taxon>Eukaryota</taxon>
        <taxon>Fungi</taxon>
        <taxon>Dikarya</taxon>
        <taxon>Ascomycota</taxon>
        <taxon>Saccharomycotina</taxon>
        <taxon>Pichiomycetes</taxon>
        <taxon>Pichiales</taxon>
        <taxon>Pichiaceae</taxon>
        <taxon>Ogataea</taxon>
    </lineage>
</organism>
<dbReference type="InterPro" id="IPR021418">
    <property type="entry name" value="THO_THOC2_C"/>
</dbReference>
<feature type="region of interest" description="Disordered" evidence="5">
    <location>
        <begin position="1218"/>
        <end position="1464"/>
    </location>
</feature>
<dbReference type="Pfam" id="PF11732">
    <property type="entry name" value="Thoc2"/>
    <property type="match status" value="1"/>
</dbReference>
<feature type="compositionally biased region" description="Basic and acidic residues" evidence="5">
    <location>
        <begin position="1242"/>
        <end position="1271"/>
    </location>
</feature>
<proteinExistence type="inferred from homology"/>
<dbReference type="Pfam" id="PF16134">
    <property type="entry name" value="THOC2_N"/>
    <property type="match status" value="2"/>
</dbReference>
<evidence type="ECO:0000256" key="1">
    <source>
        <dbReference type="ARBA" id="ARBA00004123"/>
    </source>
</evidence>
<dbReference type="GeneID" id="70238027"/>
<accession>A0A9P8NYM9</accession>
<keyword evidence="10" id="KW-1185">Reference proteome</keyword>
<evidence type="ECO:0000259" key="6">
    <source>
        <dbReference type="Pfam" id="PF11262"/>
    </source>
</evidence>
<protein>
    <recommendedName>
        <fullName evidence="3">THO complex subunit 2</fullName>
    </recommendedName>
</protein>
<feature type="domain" description="THO complex subunit 2 N-terminal" evidence="8">
    <location>
        <begin position="22"/>
        <end position="428"/>
    </location>
</feature>
<feature type="compositionally biased region" description="Basic and acidic residues" evidence="5">
    <location>
        <begin position="1414"/>
        <end position="1425"/>
    </location>
</feature>
<comment type="similarity">
    <text evidence="2">Belongs to the THOC2 family.</text>
</comment>
<feature type="compositionally biased region" description="Basic and acidic residues" evidence="5">
    <location>
        <begin position="1313"/>
        <end position="1352"/>
    </location>
</feature>
<evidence type="ECO:0000256" key="2">
    <source>
        <dbReference type="ARBA" id="ARBA00007857"/>
    </source>
</evidence>
<reference evidence="9" key="1">
    <citation type="journal article" date="2021" name="Open Biol.">
        <title>Shared evolutionary footprints suggest mitochondrial oxidative damage underlies multiple complex I losses in fungi.</title>
        <authorList>
            <person name="Schikora-Tamarit M.A."/>
            <person name="Marcet-Houben M."/>
            <person name="Nosek J."/>
            <person name="Gabaldon T."/>
        </authorList>
    </citation>
    <scope>NUCLEOTIDE SEQUENCE</scope>
    <source>
        <strain evidence="9">CBS6075</strain>
    </source>
</reference>
<dbReference type="EMBL" id="JAEUBE010000414">
    <property type="protein sequence ID" value="KAH3661884.1"/>
    <property type="molecule type" value="Genomic_DNA"/>
</dbReference>
<evidence type="ECO:0000313" key="9">
    <source>
        <dbReference type="EMBL" id="KAH3661884.1"/>
    </source>
</evidence>
<feature type="compositionally biased region" description="Low complexity" evidence="5">
    <location>
        <begin position="1378"/>
        <end position="1393"/>
    </location>
</feature>
<dbReference type="GO" id="GO:0003729">
    <property type="term" value="F:mRNA binding"/>
    <property type="evidence" value="ECO:0007669"/>
    <property type="project" value="TreeGrafter"/>
</dbReference>